<dbReference type="EMBL" id="JNBS01004619">
    <property type="protein sequence ID" value="OQR82947.1"/>
    <property type="molecule type" value="Genomic_DNA"/>
</dbReference>
<evidence type="ECO:0000313" key="1">
    <source>
        <dbReference type="EMBL" id="OQR82947.1"/>
    </source>
</evidence>
<name>A0A1V9YB59_9STRA</name>
<dbReference type="AlphaFoldDB" id="A0A1V9YB59"/>
<keyword evidence="2" id="KW-1185">Reference proteome</keyword>
<organism evidence="1 2">
    <name type="scientific">Thraustotheca clavata</name>
    <dbReference type="NCBI Taxonomy" id="74557"/>
    <lineage>
        <taxon>Eukaryota</taxon>
        <taxon>Sar</taxon>
        <taxon>Stramenopiles</taxon>
        <taxon>Oomycota</taxon>
        <taxon>Saprolegniomycetes</taxon>
        <taxon>Saprolegniales</taxon>
        <taxon>Achlyaceae</taxon>
        <taxon>Thraustotheca</taxon>
    </lineage>
</organism>
<accession>A0A1V9YB59</accession>
<proteinExistence type="predicted"/>
<dbReference type="PANTHER" id="PTHR22538">
    <property type="entry name" value="CILIA- AND FLAGELLA-ASSOCIATED PROTEIN 74"/>
    <property type="match status" value="1"/>
</dbReference>
<protein>
    <submittedName>
        <fullName evidence="1">Uncharacterized protein</fullName>
    </submittedName>
</protein>
<dbReference type="OrthoDB" id="69426at2759"/>
<comment type="caution">
    <text evidence="1">The sequence shown here is derived from an EMBL/GenBank/DDBJ whole genome shotgun (WGS) entry which is preliminary data.</text>
</comment>
<reference evidence="1 2" key="1">
    <citation type="journal article" date="2014" name="Genome Biol. Evol.">
        <title>The secreted proteins of Achlya hypogyna and Thraustotheca clavata identify the ancestral oomycete secretome and reveal gene acquisitions by horizontal gene transfer.</title>
        <authorList>
            <person name="Misner I."/>
            <person name="Blouin N."/>
            <person name="Leonard G."/>
            <person name="Richards T.A."/>
            <person name="Lane C.E."/>
        </authorList>
    </citation>
    <scope>NUCLEOTIDE SEQUENCE [LARGE SCALE GENOMIC DNA]</scope>
    <source>
        <strain evidence="1 2">ATCC 34112</strain>
    </source>
</reference>
<gene>
    <name evidence="1" type="ORF">THRCLA_10999</name>
</gene>
<evidence type="ECO:0000313" key="2">
    <source>
        <dbReference type="Proteomes" id="UP000243217"/>
    </source>
</evidence>
<dbReference type="Proteomes" id="UP000243217">
    <property type="component" value="Unassembled WGS sequence"/>
</dbReference>
<dbReference type="PANTHER" id="PTHR22538:SF1">
    <property type="entry name" value="VWFD DOMAIN-CONTAINING PROTEIN"/>
    <property type="match status" value="1"/>
</dbReference>
<sequence>MGNLIVGGAVSAGVCSLSNQVSWLSVHGPMQGSKAANLLEDKCKSNSWVDIVLKGAASLIGFCPAPEAFLSLKSQNTVSSVVKDKYLKAQAIRQKYATKTMCGTNSWGLNTVYAPIMFTVGQMAHFDTSSNDGMVDFPSCSVGLSGFSTNPTGNYKASINHADGTFRNGDGWWGSDRKPVKWLECAL</sequence>